<evidence type="ECO:0000313" key="2">
    <source>
        <dbReference type="Proteomes" id="UP000254866"/>
    </source>
</evidence>
<dbReference type="EMBL" id="NPIC01000014">
    <property type="protein sequence ID" value="RDL30711.1"/>
    <property type="molecule type" value="Genomic_DNA"/>
</dbReference>
<comment type="caution">
    <text evidence="1">The sequence shown here is derived from an EMBL/GenBank/DDBJ whole genome shotgun (WGS) entry which is preliminary data.</text>
</comment>
<dbReference type="OrthoDB" id="288942at2759"/>
<dbReference type="PANTHER" id="PTHR42085">
    <property type="entry name" value="F-BOX DOMAIN-CONTAINING PROTEIN"/>
    <property type="match status" value="1"/>
</dbReference>
<organism evidence="1 2">
    <name type="scientific">Venustampulla echinocandica</name>
    <dbReference type="NCBI Taxonomy" id="2656787"/>
    <lineage>
        <taxon>Eukaryota</taxon>
        <taxon>Fungi</taxon>
        <taxon>Dikarya</taxon>
        <taxon>Ascomycota</taxon>
        <taxon>Pezizomycotina</taxon>
        <taxon>Leotiomycetes</taxon>
        <taxon>Helotiales</taxon>
        <taxon>Pleuroascaceae</taxon>
        <taxon>Venustampulla</taxon>
    </lineage>
</organism>
<keyword evidence="2" id="KW-1185">Reference proteome</keyword>
<dbReference type="PANTHER" id="PTHR42085:SF1">
    <property type="entry name" value="F-BOX DOMAIN-CONTAINING PROTEIN"/>
    <property type="match status" value="1"/>
</dbReference>
<dbReference type="RefSeq" id="XP_031865087.1">
    <property type="nucleotide sequence ID" value="XM_032018679.1"/>
</dbReference>
<dbReference type="AlphaFoldDB" id="A0A370TAA5"/>
<gene>
    <name evidence="1" type="ORF">BP5553_10056</name>
</gene>
<evidence type="ECO:0000313" key="1">
    <source>
        <dbReference type="EMBL" id="RDL30711.1"/>
    </source>
</evidence>
<accession>A0A370TAA5</accession>
<proteinExistence type="predicted"/>
<sequence>MSKSPYQTMSSSEPAPLSTDLMLPIPIHERFLVINPQTSSPFFSGLIPPEIRDAIFDYALTEYTRTDAESIYPVDTAYTRPGYTGKRSISISFLLTCRRIYKETYHLPATHKEHVFWHGRSPTVLVGDENERYYFRRFTEWQMKSIKEIHLFTQLFWLENSFPRLCAQECLQGMERMTITIRRGDWWWNESNTPLGIIPQRRHSDNAQMMKDWKDEKEGKQIPWDSKAWGSAFARLGSLKELVMELETSDDKKDELMAIVEKAKTWRFPYKNGTVLSAEGLREEVSTWQGPMCNWSGHCPYCGLRGKCKVVSPPNKGCEERTRLKAENKGPICYVVRLRWRVVKGGQ</sequence>
<reference evidence="1 2" key="1">
    <citation type="journal article" date="2018" name="IMA Fungus">
        <title>IMA Genome-F 9: Draft genome sequence of Annulohypoxylon stygium, Aspergillus mulundensis, Berkeleyomyces basicola (syn. Thielaviopsis basicola), Ceratocystis smalleyi, two Cercospora beticola strains, Coleophoma cylindrospora, Fusarium fracticaudum, Phialophora cf. hyalina, and Morchella septimelata.</title>
        <authorList>
            <person name="Wingfield B.D."/>
            <person name="Bills G.F."/>
            <person name="Dong Y."/>
            <person name="Huang W."/>
            <person name="Nel W.J."/>
            <person name="Swalarsk-Parry B.S."/>
            <person name="Vaghefi N."/>
            <person name="Wilken P.M."/>
            <person name="An Z."/>
            <person name="de Beer Z.W."/>
            <person name="De Vos L."/>
            <person name="Chen L."/>
            <person name="Duong T.A."/>
            <person name="Gao Y."/>
            <person name="Hammerbacher A."/>
            <person name="Kikkert J.R."/>
            <person name="Li Y."/>
            <person name="Li H."/>
            <person name="Li K."/>
            <person name="Li Q."/>
            <person name="Liu X."/>
            <person name="Ma X."/>
            <person name="Naidoo K."/>
            <person name="Pethybridge S.J."/>
            <person name="Sun J."/>
            <person name="Steenkamp E.T."/>
            <person name="van der Nest M.A."/>
            <person name="van Wyk S."/>
            <person name="Wingfield M.J."/>
            <person name="Xiong C."/>
            <person name="Yue Q."/>
            <person name="Zhang X."/>
        </authorList>
    </citation>
    <scope>NUCLEOTIDE SEQUENCE [LARGE SCALE GENOMIC DNA]</scope>
    <source>
        <strain evidence="1 2">BP 5553</strain>
    </source>
</reference>
<name>A0A370TAA5_9HELO</name>
<dbReference type="STRING" id="2656787.A0A370TAA5"/>
<dbReference type="InterPro" id="IPR038883">
    <property type="entry name" value="AN11006-like"/>
</dbReference>
<dbReference type="Proteomes" id="UP000254866">
    <property type="component" value="Unassembled WGS sequence"/>
</dbReference>
<protein>
    <submittedName>
        <fullName evidence="1">Uncharacterized protein</fullName>
    </submittedName>
</protein>
<dbReference type="GeneID" id="43602905"/>